<organism evidence="2 3">
    <name type="scientific">Bdellovibrio bacteriovorus (strain ATCC 15356 / DSM 50701 / NCIMB 9529 / HD100)</name>
    <dbReference type="NCBI Taxonomy" id="264462"/>
    <lineage>
        <taxon>Bacteria</taxon>
        <taxon>Pseudomonadati</taxon>
        <taxon>Bdellovibrionota</taxon>
        <taxon>Bdellovibrionia</taxon>
        <taxon>Bdellovibrionales</taxon>
        <taxon>Pseudobdellovibrionaceae</taxon>
        <taxon>Bdellovibrio</taxon>
    </lineage>
</organism>
<dbReference type="Proteomes" id="UP000008080">
    <property type="component" value="Chromosome"/>
</dbReference>
<dbReference type="GO" id="GO:0051996">
    <property type="term" value="F:squalene synthase [NAD(P)H] activity"/>
    <property type="evidence" value="ECO:0007669"/>
    <property type="project" value="InterPro"/>
</dbReference>
<dbReference type="EC" id="2.5.1.32" evidence="2"/>
<dbReference type="InterPro" id="IPR033904">
    <property type="entry name" value="Trans_IPPS_HH"/>
</dbReference>
<evidence type="ECO:0000313" key="2">
    <source>
        <dbReference type="EMBL" id="CAE79594.1"/>
    </source>
</evidence>
<dbReference type="KEGG" id="bba:Bd1725"/>
<dbReference type="PROSITE" id="PS01045">
    <property type="entry name" value="SQUALEN_PHYTOEN_SYN_2"/>
    <property type="match status" value="1"/>
</dbReference>
<dbReference type="GeneID" id="93012706"/>
<evidence type="ECO:0000256" key="1">
    <source>
        <dbReference type="ARBA" id="ARBA00022679"/>
    </source>
</evidence>
<dbReference type="RefSeq" id="WP_011164196.1">
    <property type="nucleotide sequence ID" value="NC_005363.1"/>
</dbReference>
<dbReference type="eggNOG" id="COG1562">
    <property type="taxonomic scope" value="Bacteria"/>
</dbReference>
<dbReference type="PROSITE" id="PS01044">
    <property type="entry name" value="SQUALEN_PHYTOEN_SYN_1"/>
    <property type="match status" value="1"/>
</dbReference>
<dbReference type="AlphaFoldDB" id="Q6MMB1"/>
<dbReference type="InterPro" id="IPR008949">
    <property type="entry name" value="Isoprenoid_synthase_dom_sf"/>
</dbReference>
<dbReference type="GO" id="GO:0016117">
    <property type="term" value="P:carotenoid biosynthetic process"/>
    <property type="evidence" value="ECO:0007669"/>
    <property type="project" value="UniProtKB-ARBA"/>
</dbReference>
<accession>Q6MMB1</accession>
<dbReference type="SFLD" id="SFLDG01018">
    <property type="entry name" value="Squalene/Phytoene_Synthase_Lik"/>
    <property type="match status" value="1"/>
</dbReference>
<dbReference type="SUPFAM" id="SSF48576">
    <property type="entry name" value="Terpenoid synthases"/>
    <property type="match status" value="1"/>
</dbReference>
<dbReference type="SFLD" id="SFLDG01212">
    <property type="entry name" value="Phytoene_synthase_like"/>
    <property type="match status" value="1"/>
</dbReference>
<dbReference type="SFLD" id="SFLDS00005">
    <property type="entry name" value="Isoprenoid_Synthase_Type_I"/>
    <property type="match status" value="1"/>
</dbReference>
<dbReference type="InterPro" id="IPR044843">
    <property type="entry name" value="Trans_IPPS_bact-type"/>
</dbReference>
<protein>
    <submittedName>
        <fullName evidence="2">Phytoene synthase</fullName>
        <ecNumber evidence="2">2.5.1.32</ecNumber>
    </submittedName>
</protein>
<dbReference type="EMBL" id="BX842650">
    <property type="protein sequence ID" value="CAE79594.1"/>
    <property type="molecule type" value="Genomic_DNA"/>
</dbReference>
<evidence type="ECO:0000313" key="3">
    <source>
        <dbReference type="Proteomes" id="UP000008080"/>
    </source>
</evidence>
<sequence length="304" mass="34960">MTLNQDLELHKQSIQKGSKSFALASLFFSKQQKLAAWKLYSWCRYCDDQIDGAAVSTAPRRLQELIQLTRSLPQDPAAMPFQFRGLRDVLSAHHIPAQYPLDLLRGMEMDVQNRRYQTLQDLEEYCYCVAGVVGLMMCHIMGVRSDQALRHAIAMGNAMQLTNICRDIREDANLGRCYLPQEWLKQAGMTETTLFLPEHRGSLVTIQERLLQRADELYAEGFAGLRFLSLRSCWAVLIAAKVYSYIGELIRRDSDRGLTRRIHVSFWKKIVLIGSTAKYFVPQVWWSLKSTEAVRPPARIWSLK</sequence>
<dbReference type="InterPro" id="IPR002060">
    <property type="entry name" value="Squ/phyt_synthse"/>
</dbReference>
<keyword evidence="3" id="KW-1185">Reference proteome</keyword>
<dbReference type="STRING" id="264462.Bd1725"/>
<dbReference type="HOGENOM" id="CLU_037269_1_1_7"/>
<proteinExistence type="predicted"/>
<dbReference type="InterPro" id="IPR019845">
    <property type="entry name" value="Squalene/phytoene_synthase_CS"/>
</dbReference>
<gene>
    <name evidence="2" type="primary">pys</name>
    <name evidence="2" type="ordered locus">Bd1725</name>
</gene>
<name>Q6MMB1_BDEBA</name>
<reference evidence="2 3" key="1">
    <citation type="journal article" date="2004" name="Science">
        <title>A predator unmasked: life cycle of Bdellovibrio bacteriovorus from a genomic perspective.</title>
        <authorList>
            <person name="Rendulic S."/>
            <person name="Jagtap P."/>
            <person name="Rosinus A."/>
            <person name="Eppinger M."/>
            <person name="Baar C."/>
            <person name="Lanz C."/>
            <person name="Keller H."/>
            <person name="Lambert C."/>
            <person name="Evans K.J."/>
            <person name="Goesmann A."/>
            <person name="Meyer F."/>
            <person name="Sockett R.E."/>
            <person name="Schuster S.C."/>
        </authorList>
    </citation>
    <scope>NUCLEOTIDE SEQUENCE [LARGE SCALE GENOMIC DNA]</scope>
    <source>
        <strain evidence="3">ATCC 15356 / DSM 50701 / NCIMB 9529 / HD100</strain>
    </source>
</reference>
<dbReference type="GO" id="GO:0004311">
    <property type="term" value="F:geranylgeranyl diphosphate synthase activity"/>
    <property type="evidence" value="ECO:0007669"/>
    <property type="project" value="InterPro"/>
</dbReference>
<dbReference type="CDD" id="cd00683">
    <property type="entry name" value="Trans_IPPS_HH"/>
    <property type="match status" value="1"/>
</dbReference>
<dbReference type="PANTHER" id="PTHR31480">
    <property type="entry name" value="BIFUNCTIONAL LYCOPENE CYCLASE/PHYTOENE SYNTHASE"/>
    <property type="match status" value="1"/>
</dbReference>
<dbReference type="Gene3D" id="1.10.600.10">
    <property type="entry name" value="Farnesyl Diphosphate Synthase"/>
    <property type="match status" value="1"/>
</dbReference>
<keyword evidence="1 2" id="KW-0808">Transferase</keyword>
<dbReference type="Pfam" id="PF00494">
    <property type="entry name" value="SQS_PSY"/>
    <property type="match status" value="1"/>
</dbReference>